<gene>
    <name evidence="1" type="ordered locus">Snas_4187</name>
</gene>
<accession>D3Q2A4</accession>
<keyword evidence="2" id="KW-1185">Reference proteome</keyword>
<dbReference type="PANTHER" id="PTHR34071">
    <property type="entry name" value="5-NITROIMIDAZOLE ANTIBIOTICS RESISTANCE PROTEIN, NIMA-FAMILY-RELATED PROTEIN-RELATED"/>
    <property type="match status" value="1"/>
</dbReference>
<name>D3Q2A4_STANL</name>
<dbReference type="Proteomes" id="UP000000844">
    <property type="component" value="Chromosome"/>
</dbReference>
<dbReference type="HOGENOM" id="CLU_067890_0_1_11"/>
<proteinExistence type="predicted"/>
<dbReference type="InterPro" id="IPR012349">
    <property type="entry name" value="Split_barrel_FMN-bd"/>
</dbReference>
<dbReference type="PANTHER" id="PTHR34071:SF2">
    <property type="entry name" value="FLAVIN-NUCLEOTIDE-BINDING PROTEIN"/>
    <property type="match status" value="1"/>
</dbReference>
<dbReference type="AlphaFoldDB" id="D3Q2A4"/>
<protein>
    <recommendedName>
        <fullName evidence="3">Pyridoxamine 5'-phosphate oxidase-related FMN-binding protein</fullName>
    </recommendedName>
</protein>
<dbReference type="Pfam" id="PF12900">
    <property type="entry name" value="Pyridox_ox_2"/>
    <property type="match status" value="1"/>
</dbReference>
<evidence type="ECO:0000313" key="2">
    <source>
        <dbReference type="Proteomes" id="UP000000844"/>
    </source>
</evidence>
<sequence>MTFTPTPRTTSLRVPEKLRYDAEEAYAILDEAYICHIGYAADGVPRVLPTAYARIGDTLYFHGSTGSRAFLNGRDNGVDVCVTVTIHDGIIFSRSWFHHSANYRCVMAHGRAYLVTDEIEKWDALAAIVDHLAPGRSEQSRPPTQKELAQTGVLALRLNEVSVKTRSGGPGEDPDDIGLPYWGGEVPLRTVALEPIPDDDTTVPVPAHLTRE</sequence>
<dbReference type="eggNOG" id="COG3467">
    <property type="taxonomic scope" value="Bacteria"/>
</dbReference>
<dbReference type="KEGG" id="sna:Snas_4187"/>
<dbReference type="OrthoDB" id="9795199at2"/>
<dbReference type="InterPro" id="IPR024747">
    <property type="entry name" value="Pyridox_Oxase-rel"/>
</dbReference>
<dbReference type="STRING" id="446470.Snas_4187"/>
<dbReference type="RefSeq" id="WP_013019408.1">
    <property type="nucleotide sequence ID" value="NC_013947.1"/>
</dbReference>
<reference evidence="1 2" key="1">
    <citation type="journal article" date="2009" name="Stand. Genomic Sci.">
        <title>Complete genome sequence of Stackebrandtia nassauensis type strain (LLR-40K-21).</title>
        <authorList>
            <person name="Munk C."/>
            <person name="Lapidus A."/>
            <person name="Copeland A."/>
            <person name="Jando M."/>
            <person name="Mayilraj S."/>
            <person name="Glavina Del Rio T."/>
            <person name="Nolan M."/>
            <person name="Chen F."/>
            <person name="Lucas S."/>
            <person name="Tice H."/>
            <person name="Cheng J.F."/>
            <person name="Han C."/>
            <person name="Detter J.C."/>
            <person name="Bruce D."/>
            <person name="Goodwin L."/>
            <person name="Chain P."/>
            <person name="Pitluck S."/>
            <person name="Goker M."/>
            <person name="Ovchinikova G."/>
            <person name="Pati A."/>
            <person name="Ivanova N."/>
            <person name="Mavromatis K."/>
            <person name="Chen A."/>
            <person name="Palaniappan K."/>
            <person name="Land M."/>
            <person name="Hauser L."/>
            <person name="Chang Y.J."/>
            <person name="Jeffries C.D."/>
            <person name="Bristow J."/>
            <person name="Eisen J.A."/>
            <person name="Markowitz V."/>
            <person name="Hugenholtz P."/>
            <person name="Kyrpides N.C."/>
            <person name="Klenk H.P."/>
        </authorList>
    </citation>
    <scope>NUCLEOTIDE SEQUENCE [LARGE SCALE GENOMIC DNA]</scope>
    <source>
        <strain evidence="2">DSM 44728 / CIP 108903 / NRRL B-16338 / NBRC 102104 / LLR-40K-21</strain>
    </source>
</reference>
<dbReference type="EMBL" id="CP001778">
    <property type="protein sequence ID" value="ADD43837.1"/>
    <property type="molecule type" value="Genomic_DNA"/>
</dbReference>
<dbReference type="SUPFAM" id="SSF50475">
    <property type="entry name" value="FMN-binding split barrel"/>
    <property type="match status" value="1"/>
</dbReference>
<organism evidence="1 2">
    <name type="scientific">Stackebrandtia nassauensis (strain DSM 44728 / CIP 108903 / NRRL B-16338 / NBRC 102104 / LLR-40K-21)</name>
    <dbReference type="NCBI Taxonomy" id="446470"/>
    <lineage>
        <taxon>Bacteria</taxon>
        <taxon>Bacillati</taxon>
        <taxon>Actinomycetota</taxon>
        <taxon>Actinomycetes</taxon>
        <taxon>Glycomycetales</taxon>
        <taxon>Glycomycetaceae</taxon>
        <taxon>Stackebrandtia</taxon>
    </lineage>
</organism>
<evidence type="ECO:0000313" key="1">
    <source>
        <dbReference type="EMBL" id="ADD43837.1"/>
    </source>
</evidence>
<evidence type="ECO:0008006" key="3">
    <source>
        <dbReference type="Google" id="ProtNLM"/>
    </source>
</evidence>
<dbReference type="Gene3D" id="2.30.110.10">
    <property type="entry name" value="Electron Transport, Fmn-binding Protein, Chain A"/>
    <property type="match status" value="1"/>
</dbReference>